<dbReference type="EMBL" id="LNIX01000032">
    <property type="protein sequence ID" value="OXA40703.1"/>
    <property type="molecule type" value="Genomic_DNA"/>
</dbReference>
<feature type="compositionally biased region" description="Low complexity" evidence="1">
    <location>
        <begin position="164"/>
        <end position="181"/>
    </location>
</feature>
<feature type="region of interest" description="Disordered" evidence="1">
    <location>
        <begin position="1"/>
        <end position="38"/>
    </location>
</feature>
<dbReference type="Proteomes" id="UP000198287">
    <property type="component" value="Unassembled WGS sequence"/>
</dbReference>
<name>A0A226D6C7_FOLCA</name>
<feature type="non-terminal residue" evidence="2">
    <location>
        <position position="1"/>
    </location>
</feature>
<evidence type="ECO:0000256" key="1">
    <source>
        <dbReference type="SAM" id="MobiDB-lite"/>
    </source>
</evidence>
<gene>
    <name evidence="2" type="ORF">Fcan01_24419</name>
</gene>
<comment type="caution">
    <text evidence="2">The sequence shown here is derived from an EMBL/GenBank/DDBJ whole genome shotgun (WGS) entry which is preliminary data.</text>
</comment>
<evidence type="ECO:0000313" key="2">
    <source>
        <dbReference type="EMBL" id="OXA40703.1"/>
    </source>
</evidence>
<protein>
    <submittedName>
        <fullName evidence="2">Uncharacterized protein</fullName>
    </submittedName>
</protein>
<proteinExistence type="predicted"/>
<reference evidence="2 3" key="1">
    <citation type="submission" date="2015-12" db="EMBL/GenBank/DDBJ databases">
        <title>The genome of Folsomia candida.</title>
        <authorList>
            <person name="Faddeeva A."/>
            <person name="Derks M.F."/>
            <person name="Anvar Y."/>
            <person name="Smit S."/>
            <person name="Van Straalen N."/>
            <person name="Roelofs D."/>
        </authorList>
    </citation>
    <scope>NUCLEOTIDE SEQUENCE [LARGE SCALE GENOMIC DNA]</scope>
    <source>
        <strain evidence="2 3">VU population</strain>
        <tissue evidence="2">Whole body</tissue>
    </source>
</reference>
<keyword evidence="3" id="KW-1185">Reference proteome</keyword>
<dbReference type="OrthoDB" id="6340111at2759"/>
<feature type="region of interest" description="Disordered" evidence="1">
    <location>
        <begin position="157"/>
        <end position="181"/>
    </location>
</feature>
<sequence length="181" mass="20497">IAENQHQKRKTGGGSPPPPVPDFSEKVSSIIPSQMKPLENDFDCDKWITEQRKELGLEAENVEEHELEIVQPKKRCRNRDARSALIDWEYEEHKLRLKTLVLAHEAEQLRVEKAKLEIRHITEKHELDVKLLISKLEIDGGTTILVDLKSRPEPEFLPATCDASSPISSTSSSISSVRSLS</sequence>
<dbReference type="AlphaFoldDB" id="A0A226D6C7"/>
<organism evidence="2 3">
    <name type="scientific">Folsomia candida</name>
    <name type="common">Springtail</name>
    <dbReference type="NCBI Taxonomy" id="158441"/>
    <lineage>
        <taxon>Eukaryota</taxon>
        <taxon>Metazoa</taxon>
        <taxon>Ecdysozoa</taxon>
        <taxon>Arthropoda</taxon>
        <taxon>Hexapoda</taxon>
        <taxon>Collembola</taxon>
        <taxon>Entomobryomorpha</taxon>
        <taxon>Isotomoidea</taxon>
        <taxon>Isotomidae</taxon>
        <taxon>Proisotominae</taxon>
        <taxon>Folsomia</taxon>
    </lineage>
</organism>
<evidence type="ECO:0000313" key="3">
    <source>
        <dbReference type="Proteomes" id="UP000198287"/>
    </source>
</evidence>
<accession>A0A226D6C7</accession>